<proteinExistence type="predicted"/>
<gene>
    <name evidence="1" type="ORF">PSON_ATCC_30995.1.T2180010</name>
</gene>
<name>A0A8S1RMG2_9CILI</name>
<reference evidence="1" key="1">
    <citation type="submission" date="2021-01" db="EMBL/GenBank/DDBJ databases">
        <authorList>
            <consortium name="Genoscope - CEA"/>
            <person name="William W."/>
        </authorList>
    </citation>
    <scope>NUCLEOTIDE SEQUENCE</scope>
</reference>
<organism evidence="1 2">
    <name type="scientific">Paramecium sonneborni</name>
    <dbReference type="NCBI Taxonomy" id="65129"/>
    <lineage>
        <taxon>Eukaryota</taxon>
        <taxon>Sar</taxon>
        <taxon>Alveolata</taxon>
        <taxon>Ciliophora</taxon>
        <taxon>Intramacronucleata</taxon>
        <taxon>Oligohymenophorea</taxon>
        <taxon>Peniculida</taxon>
        <taxon>Parameciidae</taxon>
        <taxon>Paramecium</taxon>
    </lineage>
</organism>
<dbReference type="OrthoDB" id="5981048at2759"/>
<accession>A0A8S1RMG2</accession>
<comment type="caution">
    <text evidence="1">The sequence shown here is derived from an EMBL/GenBank/DDBJ whole genome shotgun (WGS) entry which is preliminary data.</text>
</comment>
<dbReference type="EMBL" id="CAJJDN010000218">
    <property type="protein sequence ID" value="CAD8129356.1"/>
    <property type="molecule type" value="Genomic_DNA"/>
</dbReference>
<sequence length="509" mass="60419">MGITCLKKKNVQLEQKQDKSLKESNLKSAELYEPKMGQNENKQINQYHEFKIWNFQQNRWLQLKSFQVNFTLENQIKYIYNGEILRIEEQKAQIGRTEVLTNLEQIKFLQWRGDYGKNLKKNGRWTAFWKSKQLKKVGGYYLEDGSKQGLWKEIMKNYCSQCKIFEMGEYQKNQKIGQWDYIYKKRKIGGGLYNEQAQKNGKWIELINGFHENRLVTLRCEYKNGKKVGIEDIWYEDHGNILNQQILYDILCVFVFLVVADCIVKRFDDQVGQLDGMLRWIIFFQINELWLIQEWQKSRELGYFVQKQKDVKINYIVFIISLFLYISGGGQYDEGGNEYKLGDWVEISDEYNDQSKEMFFGAYDNGKKVGVWNILYINEWKQKYIIQLQSQYNSKNSKISRGELYDIIKDGMWDGLQDEFKDIIQLIHKGEYNNGKKVGQWDIFLNWNGQQKIGGGSYENGVKFGNWIDLDCSFEINKQVTYTGQYNDGFKDGDRNLFNSNKCKNVLQK</sequence>
<keyword evidence="2" id="KW-1185">Reference proteome</keyword>
<evidence type="ECO:0000313" key="2">
    <source>
        <dbReference type="Proteomes" id="UP000692954"/>
    </source>
</evidence>
<dbReference type="PANTHER" id="PTHR33706">
    <property type="entry name" value="MORN VARIANT REPEAT PROTEIN"/>
    <property type="match status" value="1"/>
</dbReference>
<evidence type="ECO:0000313" key="1">
    <source>
        <dbReference type="EMBL" id="CAD8129356.1"/>
    </source>
</evidence>
<protein>
    <submittedName>
        <fullName evidence="1">Uncharacterized protein</fullName>
    </submittedName>
</protein>
<dbReference type="PANTHER" id="PTHR33706:SF1">
    <property type="entry name" value="TPR REPEAT PROTEIN"/>
    <property type="match status" value="1"/>
</dbReference>
<dbReference type="AlphaFoldDB" id="A0A8S1RMG2"/>
<dbReference type="Proteomes" id="UP000692954">
    <property type="component" value="Unassembled WGS sequence"/>
</dbReference>